<organism evidence="2 3">
    <name type="scientific">Microscilla marina ATCC 23134</name>
    <dbReference type="NCBI Taxonomy" id="313606"/>
    <lineage>
        <taxon>Bacteria</taxon>
        <taxon>Pseudomonadati</taxon>
        <taxon>Bacteroidota</taxon>
        <taxon>Cytophagia</taxon>
        <taxon>Cytophagales</taxon>
        <taxon>Microscillaceae</taxon>
        <taxon>Microscilla</taxon>
    </lineage>
</organism>
<feature type="region of interest" description="Disordered" evidence="1">
    <location>
        <begin position="443"/>
        <end position="472"/>
    </location>
</feature>
<dbReference type="AlphaFoldDB" id="A1ZTU2"/>
<comment type="caution">
    <text evidence="2">The sequence shown here is derived from an EMBL/GenBank/DDBJ whole genome shotgun (WGS) entry which is preliminary data.</text>
</comment>
<reference evidence="2 3" key="1">
    <citation type="submission" date="2007-01" db="EMBL/GenBank/DDBJ databases">
        <authorList>
            <person name="Haygood M."/>
            <person name="Podell S."/>
            <person name="Anderson C."/>
            <person name="Hopkinson B."/>
            <person name="Roe K."/>
            <person name="Barbeau K."/>
            <person name="Gaasterland T."/>
            <person name="Ferriera S."/>
            <person name="Johnson J."/>
            <person name="Kravitz S."/>
            <person name="Beeson K."/>
            <person name="Sutton G."/>
            <person name="Rogers Y.-H."/>
            <person name="Friedman R."/>
            <person name="Frazier M."/>
            <person name="Venter J.C."/>
        </authorList>
    </citation>
    <scope>NUCLEOTIDE SEQUENCE [LARGE SCALE GENOMIC DNA]</scope>
    <source>
        <strain evidence="2 3">ATCC 23134</strain>
    </source>
</reference>
<feature type="region of interest" description="Disordered" evidence="1">
    <location>
        <begin position="1"/>
        <end position="37"/>
    </location>
</feature>
<feature type="compositionally biased region" description="Polar residues" evidence="1">
    <location>
        <begin position="452"/>
        <end position="472"/>
    </location>
</feature>
<keyword evidence="3" id="KW-1185">Reference proteome</keyword>
<accession>A1ZTU2</accession>
<protein>
    <submittedName>
        <fullName evidence="2">Uncharacterized protein</fullName>
    </submittedName>
</protein>
<dbReference type="RefSeq" id="WP_002701419.1">
    <property type="nucleotide sequence ID" value="NZ_AAWS01000037.1"/>
</dbReference>
<name>A1ZTU2_MICM2</name>
<evidence type="ECO:0000256" key="1">
    <source>
        <dbReference type="SAM" id="MobiDB-lite"/>
    </source>
</evidence>
<evidence type="ECO:0000313" key="3">
    <source>
        <dbReference type="Proteomes" id="UP000004095"/>
    </source>
</evidence>
<dbReference type="Proteomes" id="UP000004095">
    <property type="component" value="Unassembled WGS sequence"/>
</dbReference>
<gene>
    <name evidence="2" type="ORF">M23134_02526</name>
</gene>
<dbReference type="EMBL" id="AAWS01000037">
    <property type="protein sequence ID" value="EAY26194.1"/>
    <property type="molecule type" value="Genomic_DNA"/>
</dbReference>
<feature type="compositionally biased region" description="Basic and acidic residues" evidence="1">
    <location>
        <begin position="1"/>
        <end position="22"/>
    </location>
</feature>
<sequence>MSDRKLDQKKSTRFNLPDEKSTTKKKKKKNKERSMSFKELQAYLKEQNKKKSRKLLKKQQSLKNVDKKTVKTWVGALIDRFIDNGTIKDESISDESPEEQRKALREVLDPDNKLNELDFTKKLRDEFVAGLTEDELYTEQSALIQDLAAKLDGGNLVIINDKHNQEEPFLYASLLMDRAEQPGTLMIEGPLTLNEWDDAEFDTKIDEWSRTAWNNLYQAEVVKKARELGWKVVSVDMMSERDPNNHKINKHSSRQKYIGGMIKSVMDSPQNPHGKVLVIGTGHIAGNEFFSGGLDKWANRTVEKDPRLDDIDRAQVWVMNKDESKPQNPKYNVNMEVHRQKTLDELYIVIDTNIDEQVDAMIKGKDQTNPSNTPNKKTVTIHSRRLFNKLKALQEDEGSVAYFTDSANKTWRSEYSYAPFAKLNEQRTYTLTDVTNEKLSFYYPPSEDEPSDTIQTSIDSQPNASEQVSTDQSPLLNLDTVQSIATFYNQQKNLVDSSNRTSLETFISTATEINERTIQLRGNQTNDSQAQASLDDLIVSIALDISKARQDLKSLPNQ</sequence>
<proteinExistence type="predicted"/>
<evidence type="ECO:0000313" key="2">
    <source>
        <dbReference type="EMBL" id="EAY26194.1"/>
    </source>
</evidence>